<evidence type="ECO:0000256" key="1">
    <source>
        <dbReference type="SAM" id="SignalP"/>
    </source>
</evidence>
<evidence type="ECO:0000313" key="3">
    <source>
        <dbReference type="Proteomes" id="UP001499851"/>
    </source>
</evidence>
<keyword evidence="1" id="KW-0732">Signal</keyword>
<gene>
    <name evidence="2" type="ORF">GCM10009830_29620</name>
</gene>
<feature type="chain" id="PRO_5045902544" evidence="1">
    <location>
        <begin position="37"/>
        <end position="106"/>
    </location>
</feature>
<accession>A0ABN2H211</accession>
<name>A0ABN2H211_9ACTN</name>
<dbReference type="EMBL" id="BAAAQF010000010">
    <property type="protein sequence ID" value="GAA1680643.1"/>
    <property type="molecule type" value="Genomic_DNA"/>
</dbReference>
<organism evidence="2 3">
    <name type="scientific">Glycomyces endophyticus</name>
    <dbReference type="NCBI Taxonomy" id="480996"/>
    <lineage>
        <taxon>Bacteria</taxon>
        <taxon>Bacillati</taxon>
        <taxon>Actinomycetota</taxon>
        <taxon>Actinomycetes</taxon>
        <taxon>Glycomycetales</taxon>
        <taxon>Glycomycetaceae</taxon>
        <taxon>Glycomyces</taxon>
    </lineage>
</organism>
<proteinExistence type="predicted"/>
<evidence type="ECO:0000313" key="2">
    <source>
        <dbReference type="EMBL" id="GAA1680643.1"/>
    </source>
</evidence>
<keyword evidence="3" id="KW-1185">Reference proteome</keyword>
<feature type="signal peptide" evidence="1">
    <location>
        <begin position="1"/>
        <end position="36"/>
    </location>
</feature>
<dbReference type="Proteomes" id="UP001499851">
    <property type="component" value="Unassembled WGS sequence"/>
</dbReference>
<sequence length="106" mass="11397">MNSALKRNARRVSAVLAGFAMAATITGLTVTGTASAAPAPAQTETTATASGDYAAARGTYYMTFRTSTRCQEVADWLWTFDGITDTWCLQGNAMGTVWHVYYEGRL</sequence>
<comment type="caution">
    <text evidence="2">The sequence shown here is derived from an EMBL/GenBank/DDBJ whole genome shotgun (WGS) entry which is preliminary data.</text>
</comment>
<protein>
    <submittedName>
        <fullName evidence="2">Uncharacterized protein</fullName>
    </submittedName>
</protein>
<reference evidence="2 3" key="1">
    <citation type="journal article" date="2019" name="Int. J. Syst. Evol. Microbiol.">
        <title>The Global Catalogue of Microorganisms (GCM) 10K type strain sequencing project: providing services to taxonomists for standard genome sequencing and annotation.</title>
        <authorList>
            <consortium name="The Broad Institute Genomics Platform"/>
            <consortium name="The Broad Institute Genome Sequencing Center for Infectious Disease"/>
            <person name="Wu L."/>
            <person name="Ma J."/>
        </authorList>
    </citation>
    <scope>NUCLEOTIDE SEQUENCE [LARGE SCALE GENOMIC DNA]</scope>
    <source>
        <strain evidence="2 3">JCM 16001</strain>
    </source>
</reference>